<organism evidence="1 2">
    <name type="scientific">Trifolium pratense</name>
    <name type="common">Red clover</name>
    <dbReference type="NCBI Taxonomy" id="57577"/>
    <lineage>
        <taxon>Eukaryota</taxon>
        <taxon>Viridiplantae</taxon>
        <taxon>Streptophyta</taxon>
        <taxon>Embryophyta</taxon>
        <taxon>Tracheophyta</taxon>
        <taxon>Spermatophyta</taxon>
        <taxon>Magnoliopsida</taxon>
        <taxon>eudicotyledons</taxon>
        <taxon>Gunneridae</taxon>
        <taxon>Pentapetalae</taxon>
        <taxon>rosids</taxon>
        <taxon>fabids</taxon>
        <taxon>Fabales</taxon>
        <taxon>Fabaceae</taxon>
        <taxon>Papilionoideae</taxon>
        <taxon>50 kb inversion clade</taxon>
        <taxon>NPAAA clade</taxon>
        <taxon>Hologalegina</taxon>
        <taxon>IRL clade</taxon>
        <taxon>Trifolieae</taxon>
        <taxon>Trifolium</taxon>
    </lineage>
</organism>
<dbReference type="Proteomes" id="UP001177021">
    <property type="component" value="Unassembled WGS sequence"/>
</dbReference>
<sequence length="596" mass="66971">MDSLGGAEAASSTRSEKEEQNQKPSYTYWVRKITEDAAPLPVPHKLDAAPPSHSQSQQPGSAWNRAGTWEEKSLNYWAIPRIKELLISVGSIPFSSGRAEVEDVTKCAGDAFLVVVRNKKRVSFTYELSLKVKGEWIIQGNKKLLGGHIDVPEISYGELDDLQDVQSKMMIGLGDHVDGLYKLQVNSQFLPTPASSILSSSSVNNIVSQPHIIPNNALWHFRLGHVSNSRLSSMISMYPSISVDNKSVCDICHFVKQRKLSFPLSTSHAKSKFELLDCDIWGPLAINYVHGHKYFLTIVDDFSRFVWILLLKSKAEATPKLQEFILMLETQFQTIPKIIRSDNGPEFMLNTFYSSKGILHQRSCVETPQQNGRVERKHQHLLNAGRALLFQSKIPKQYWSYALLHATFLINRVPTPLLHNMSPYQKLFDTVPDIDTFKVFGSLCYASTLLVHRTKLDSRARKCVFLGYTNGYKGYVLLDMHNREIFISWHVNFHEHILPYPSSPSSVTPSWDYFSTNSTSAPTPDSLSSPSPNSSPPINSVPVHSPPRNTVSAPSPRHSTRNTHKPTYLHDYVCNSSIIPTTSSSGSLYPLSNFLL</sequence>
<proteinExistence type="predicted"/>
<protein>
    <submittedName>
        <fullName evidence="1">Uncharacterized protein</fullName>
    </submittedName>
</protein>
<keyword evidence="2" id="KW-1185">Reference proteome</keyword>
<comment type="caution">
    <text evidence="1">The sequence shown here is derived from an EMBL/GenBank/DDBJ whole genome shotgun (WGS) entry which is preliminary data.</text>
</comment>
<evidence type="ECO:0000313" key="2">
    <source>
        <dbReference type="Proteomes" id="UP001177021"/>
    </source>
</evidence>
<accession>A0ACB0L7L6</accession>
<gene>
    <name evidence="1" type="ORF">MILVUS5_LOCUS30214</name>
</gene>
<evidence type="ECO:0000313" key="1">
    <source>
        <dbReference type="EMBL" id="CAJ2665181.1"/>
    </source>
</evidence>
<name>A0ACB0L7L6_TRIPR</name>
<reference evidence="1" key="1">
    <citation type="submission" date="2023-10" db="EMBL/GenBank/DDBJ databases">
        <authorList>
            <person name="Rodriguez Cubillos JULIANA M."/>
            <person name="De Vega J."/>
        </authorList>
    </citation>
    <scope>NUCLEOTIDE SEQUENCE</scope>
</reference>
<dbReference type="EMBL" id="CASHSV030000513">
    <property type="protein sequence ID" value="CAJ2665181.1"/>
    <property type="molecule type" value="Genomic_DNA"/>
</dbReference>